<protein>
    <recommendedName>
        <fullName evidence="4">Helix-turn-helix domain-containing protein</fullName>
    </recommendedName>
</protein>
<comment type="caution">
    <text evidence="2">The sequence shown here is derived from an EMBL/GenBank/DDBJ whole genome shotgun (WGS) entry which is preliminary data.</text>
</comment>
<accession>A0ABM9H7E3</accession>
<gene>
    <name evidence="2" type="ORF">SGL43_06625</name>
</gene>
<proteinExistence type="predicted"/>
<name>A0ABM9H7E3_STRGL</name>
<dbReference type="EMBL" id="CAKXYP010000025">
    <property type="protein sequence ID" value="CAH9419570.1"/>
    <property type="molecule type" value="Genomic_DNA"/>
</dbReference>
<evidence type="ECO:0008006" key="4">
    <source>
        <dbReference type="Google" id="ProtNLM"/>
    </source>
</evidence>
<evidence type="ECO:0000256" key="1">
    <source>
        <dbReference type="SAM" id="MobiDB-lite"/>
    </source>
</evidence>
<dbReference type="Proteomes" id="UP001154015">
    <property type="component" value="Unassembled WGS sequence"/>
</dbReference>
<sequence>MDWALEYAPPMPSQLVATLSGLARHADKKGRGTYPSVARLAAYACKSERSVQRDLVELRKLGLIRYGDQSKANHLPEGKRPEVYDLALELAVPDGRAGRDEVTRASRVTLASSRRRGGKKKPSSDPVESGLTGDVDVRGDVDVTGDADVVEGVTSTSQEGRRPRHPNQLPEPKEEPKDSGPPPASEPDPGPQSLFDEQDAPIQLTAKQQQDADFDAWYALYPRKENRGKARLAFAAAVKKGVKPDYLITALHKHRDHWVACKTETKFIPHPTTWLNGERYDDELTTPANRWNGPAPTAPSSMTDEEKKRALRF</sequence>
<keyword evidence="3" id="KW-1185">Reference proteome</keyword>
<feature type="compositionally biased region" description="Basic and acidic residues" evidence="1">
    <location>
        <begin position="304"/>
        <end position="313"/>
    </location>
</feature>
<evidence type="ECO:0000313" key="2">
    <source>
        <dbReference type="EMBL" id="CAH9419570.1"/>
    </source>
</evidence>
<organism evidence="2 3">
    <name type="scientific">Streptomyces globisporus</name>
    <dbReference type="NCBI Taxonomy" id="1908"/>
    <lineage>
        <taxon>Bacteria</taxon>
        <taxon>Bacillati</taxon>
        <taxon>Actinomycetota</taxon>
        <taxon>Actinomycetes</taxon>
        <taxon>Kitasatosporales</taxon>
        <taxon>Streptomycetaceae</taxon>
        <taxon>Streptomyces</taxon>
    </lineage>
</organism>
<dbReference type="Pfam" id="PF13730">
    <property type="entry name" value="HTH_36"/>
    <property type="match status" value="1"/>
</dbReference>
<feature type="compositionally biased region" description="Pro residues" evidence="1">
    <location>
        <begin position="179"/>
        <end position="190"/>
    </location>
</feature>
<evidence type="ECO:0000313" key="3">
    <source>
        <dbReference type="Proteomes" id="UP001154015"/>
    </source>
</evidence>
<reference evidence="2" key="1">
    <citation type="submission" date="2022-03" db="EMBL/GenBank/DDBJ databases">
        <authorList>
            <person name="Leyn A S."/>
        </authorList>
    </citation>
    <scope>NUCLEOTIDE SEQUENCE</scope>
    <source>
        <strain evidence="2">Streptomyces globisporus 4-3</strain>
    </source>
</reference>
<feature type="region of interest" description="Disordered" evidence="1">
    <location>
        <begin position="96"/>
        <end position="196"/>
    </location>
</feature>
<feature type="region of interest" description="Disordered" evidence="1">
    <location>
        <begin position="284"/>
        <end position="313"/>
    </location>
</feature>